<protein>
    <submittedName>
        <fullName evidence="1">Hemagglutinin</fullName>
    </submittedName>
</protein>
<dbReference type="OrthoDB" id="1150508at2"/>
<reference evidence="1 2" key="1">
    <citation type="submission" date="2019-01" db="EMBL/GenBank/DDBJ databases">
        <title>Whole Genome of Ornithobacterium rhinotracheale FARPER-174b.</title>
        <authorList>
            <person name="Tataje-Lavanda L.A."/>
            <person name="Montalvan A."/>
            <person name="Montesinos R."/>
            <person name="Zimic M."/>
            <person name="Fernandez-Sanchez M."/>
            <person name="Fernandez-Diaz M."/>
        </authorList>
    </citation>
    <scope>NUCLEOTIDE SEQUENCE [LARGE SCALE GENOMIC DNA]</scope>
    <source>
        <strain evidence="1 2">FARPER-174b</strain>
    </source>
</reference>
<proteinExistence type="predicted"/>
<sequence length="225" mass="25553">MILEKSLQRVRMMEFFQLMSDLKTFLDKENAESLKIQAVKTNFEQKLVALDQALKPLAKSSFTQEIQELDEQRDHYLSGLILHCKAYSLSPTPAQREHAQKLMLEIEKYGKRIQHKPLQEESGIIVNLLGDLATPAIDTALKGIGASFWVDAIKTTNNALVQRYNQRTEERGAISLGKAKQARQQMTEAFTQLVKTLNALALIHGEEAYQNLANNFNERIKKALL</sequence>
<organism evidence="1 2">
    <name type="scientific">Ornithobacterium rhinotracheale</name>
    <dbReference type="NCBI Taxonomy" id="28251"/>
    <lineage>
        <taxon>Bacteria</taxon>
        <taxon>Pseudomonadati</taxon>
        <taxon>Bacteroidota</taxon>
        <taxon>Flavobacteriia</taxon>
        <taxon>Flavobacteriales</taxon>
        <taxon>Weeksellaceae</taxon>
        <taxon>Ornithobacterium</taxon>
    </lineage>
</organism>
<dbReference type="Pfam" id="PF19775">
    <property type="entry name" value="DUF6261"/>
    <property type="match status" value="1"/>
</dbReference>
<accession>A0A3R5XUN6</accession>
<gene>
    <name evidence="1" type="ORF">EQP59_06085</name>
</gene>
<dbReference type="EMBL" id="CP035107">
    <property type="protein sequence ID" value="QAR30933.1"/>
    <property type="molecule type" value="Genomic_DNA"/>
</dbReference>
<name>A0A3R5XUN6_ORNRH</name>
<evidence type="ECO:0000313" key="1">
    <source>
        <dbReference type="EMBL" id="QAR30933.1"/>
    </source>
</evidence>
<dbReference type="Proteomes" id="UP000287701">
    <property type="component" value="Chromosome"/>
</dbReference>
<dbReference type="AlphaFoldDB" id="A0A3R5XUN6"/>
<evidence type="ECO:0000313" key="2">
    <source>
        <dbReference type="Proteomes" id="UP000287701"/>
    </source>
</evidence>
<dbReference type="InterPro" id="IPR046228">
    <property type="entry name" value="DUF6261"/>
</dbReference>
<dbReference type="RefSeq" id="WP_128501398.1">
    <property type="nucleotide sequence ID" value="NZ_CP035107.1"/>
</dbReference>